<reference evidence="1 2" key="1">
    <citation type="submission" date="2018-06" db="EMBL/GenBank/DDBJ databases">
        <title>Pseudomonas diversity within urban Lake Michigan freshwaters.</title>
        <authorList>
            <person name="Batrich M."/>
            <person name="Hatzopoulos T."/>
            <person name="Putonti C."/>
        </authorList>
    </citation>
    <scope>NUCLEOTIDE SEQUENCE [LARGE SCALE GENOMIC DNA]</scope>
    <source>
        <strain evidence="1 2">LBp-160603</strain>
    </source>
</reference>
<dbReference type="InterPro" id="IPR036866">
    <property type="entry name" value="RibonucZ/Hydroxyglut_hydro"/>
</dbReference>
<dbReference type="Proteomes" id="UP000247620">
    <property type="component" value="Unassembled WGS sequence"/>
</dbReference>
<accession>A0A2V4HVY5</accession>
<comment type="caution">
    <text evidence="1">The sequence shown here is derived from an EMBL/GenBank/DDBJ whole genome shotgun (WGS) entry which is preliminary data.</text>
</comment>
<protein>
    <submittedName>
        <fullName evidence="1">Uncharacterized protein</fullName>
    </submittedName>
</protein>
<evidence type="ECO:0000313" key="1">
    <source>
        <dbReference type="EMBL" id="PYB81691.1"/>
    </source>
</evidence>
<dbReference type="Gene3D" id="3.60.15.10">
    <property type="entry name" value="Ribonuclease Z/Hydroxyacylglutathione hydrolase-like"/>
    <property type="match status" value="1"/>
</dbReference>
<name>A0A2V4HVY5_9PSED</name>
<sequence length="463" mass="52651">MKLTMIGHESWSLQAGDSHVLIDPVLGRGFGSDVERQFSIVPARNVDLQRMPAVDGIVLTTEHLQHFHPASLRRLSSDYGHLLKRKVVYVPELFPGAAEAIVRTCGYEVCRVDTQTVFVIGSLSLRFYMPRTDVLFWDSRVASLHVEHQGREAVFIQSDTRIADAYFADVDNGAVTWPQVVVVTNNFQCSGAQGPIGLDNLLPVPDQRYTRVSGLRLLDEIVHKPMRRLNQVPTLILAGNGYRDPFGKMHHPWSNLELAQICSELSLLRAVHSLAPGESFDVLLARPGDPADWIRATEEQARPRPAQGRRRTVALDTPRIKAHLDEMARTWLITRYGQVLMTQSDYLGRPIGPCRVVLQLTQDNDVCQQWLLDVSRVEFVEVPVEGEEAIKRYPYGIRVDHDDFCQLLFGKLQIWELLNLSASQWYVCDRYDSPLAFWLEYYNEQVDYDRALHSYEMSLATAP</sequence>
<evidence type="ECO:0000313" key="2">
    <source>
        <dbReference type="Proteomes" id="UP000247620"/>
    </source>
</evidence>
<dbReference type="RefSeq" id="WP_110700498.1">
    <property type="nucleotide sequence ID" value="NZ_CP151184.1"/>
</dbReference>
<gene>
    <name evidence="1" type="ORF">DMX07_13210</name>
</gene>
<proteinExistence type="predicted"/>
<dbReference type="SUPFAM" id="SSF56281">
    <property type="entry name" value="Metallo-hydrolase/oxidoreductase"/>
    <property type="match status" value="1"/>
</dbReference>
<dbReference type="AlphaFoldDB" id="A0A2V4HVY5"/>
<organism evidence="1 2">
    <name type="scientific">Pseudomonas soli</name>
    <dbReference type="NCBI Taxonomy" id="1306993"/>
    <lineage>
        <taxon>Bacteria</taxon>
        <taxon>Pseudomonadati</taxon>
        <taxon>Pseudomonadota</taxon>
        <taxon>Gammaproteobacteria</taxon>
        <taxon>Pseudomonadales</taxon>
        <taxon>Pseudomonadaceae</taxon>
        <taxon>Pseudomonas</taxon>
    </lineage>
</organism>
<dbReference type="EMBL" id="QJRO01000007">
    <property type="protein sequence ID" value="PYB81691.1"/>
    <property type="molecule type" value="Genomic_DNA"/>
</dbReference>